<gene>
    <name evidence="2" type="ORF">M9458_007646</name>
</gene>
<dbReference type="Proteomes" id="UP001529510">
    <property type="component" value="Unassembled WGS sequence"/>
</dbReference>
<feature type="compositionally biased region" description="Low complexity" evidence="1">
    <location>
        <begin position="59"/>
        <end position="71"/>
    </location>
</feature>
<protein>
    <submittedName>
        <fullName evidence="2">Uncharacterized protein</fullName>
    </submittedName>
</protein>
<name>A0ABD0RKY1_CIRMR</name>
<proteinExistence type="predicted"/>
<dbReference type="EMBL" id="JAMKFB020000003">
    <property type="protein sequence ID" value="KAL0199106.1"/>
    <property type="molecule type" value="Genomic_DNA"/>
</dbReference>
<accession>A0ABD0RKY1</accession>
<reference evidence="2 3" key="1">
    <citation type="submission" date="2024-05" db="EMBL/GenBank/DDBJ databases">
        <title>Genome sequencing and assembly of Indian major carp, Cirrhinus mrigala (Hamilton, 1822).</title>
        <authorList>
            <person name="Mohindra V."/>
            <person name="Chowdhury L.M."/>
            <person name="Lal K."/>
            <person name="Jena J.K."/>
        </authorList>
    </citation>
    <scope>NUCLEOTIDE SEQUENCE [LARGE SCALE GENOMIC DNA]</scope>
    <source>
        <strain evidence="2">CM1030</strain>
        <tissue evidence="2">Blood</tissue>
    </source>
</reference>
<organism evidence="2 3">
    <name type="scientific">Cirrhinus mrigala</name>
    <name type="common">Mrigala</name>
    <dbReference type="NCBI Taxonomy" id="683832"/>
    <lineage>
        <taxon>Eukaryota</taxon>
        <taxon>Metazoa</taxon>
        <taxon>Chordata</taxon>
        <taxon>Craniata</taxon>
        <taxon>Vertebrata</taxon>
        <taxon>Euteleostomi</taxon>
        <taxon>Actinopterygii</taxon>
        <taxon>Neopterygii</taxon>
        <taxon>Teleostei</taxon>
        <taxon>Ostariophysi</taxon>
        <taxon>Cypriniformes</taxon>
        <taxon>Cyprinidae</taxon>
        <taxon>Labeoninae</taxon>
        <taxon>Labeonini</taxon>
        <taxon>Cirrhinus</taxon>
    </lineage>
</organism>
<comment type="caution">
    <text evidence="2">The sequence shown here is derived from an EMBL/GenBank/DDBJ whole genome shotgun (WGS) entry which is preliminary data.</text>
</comment>
<keyword evidence="3" id="KW-1185">Reference proteome</keyword>
<dbReference type="AlphaFoldDB" id="A0ABD0RKY1"/>
<evidence type="ECO:0000313" key="3">
    <source>
        <dbReference type="Proteomes" id="UP001529510"/>
    </source>
</evidence>
<evidence type="ECO:0000313" key="2">
    <source>
        <dbReference type="EMBL" id="KAL0199106.1"/>
    </source>
</evidence>
<feature type="region of interest" description="Disordered" evidence="1">
    <location>
        <begin position="1"/>
        <end position="71"/>
    </location>
</feature>
<evidence type="ECO:0000256" key="1">
    <source>
        <dbReference type="SAM" id="MobiDB-lite"/>
    </source>
</evidence>
<sequence length="139" mass="14622">PVPQGMEQTWRRPGPQTPRGPPGHGSPRRTTAGTTAAPTQKRAEESPEGGHLAATVQTPQGAAVASPQAPAAGHTRAILISDVKPLGVLQYVRLGFCVLPMFQGRMLRGGPLGAVDFSILDQAWRICLFSVAEPLGALR</sequence>
<feature type="non-terminal residue" evidence="2">
    <location>
        <position position="1"/>
    </location>
</feature>
<feature type="compositionally biased region" description="Low complexity" evidence="1">
    <location>
        <begin position="28"/>
        <end position="39"/>
    </location>
</feature>